<dbReference type="PROSITE" id="PS50190">
    <property type="entry name" value="SEC7"/>
    <property type="match status" value="1"/>
</dbReference>
<dbReference type="GO" id="GO:0032012">
    <property type="term" value="P:regulation of ARF protein signal transduction"/>
    <property type="evidence" value="ECO:0007669"/>
    <property type="project" value="InterPro"/>
</dbReference>
<dbReference type="WBParaSite" id="TCNE_0000341501-mRNA-1">
    <property type="protein sequence ID" value="TCNE_0000341501-mRNA-1"/>
    <property type="gene ID" value="TCNE_0000341501"/>
</dbReference>
<dbReference type="Gene3D" id="1.10.220.20">
    <property type="match status" value="1"/>
</dbReference>
<dbReference type="SUPFAM" id="SSF48425">
    <property type="entry name" value="Sec7 domain"/>
    <property type="match status" value="1"/>
</dbReference>
<sequence>MLTKMSLNCSGVNVDSSLPPHSSAVQQFEQLKQKKETIEHGIHLFAREPKEGLKYLQEKDLVGTSPEEIAAFFHREDRLGKTVVGDYMGNGDDFNKKVMYAYIDQMGISKRDFVAALRQFLDGFRLPGEAQKIDRLMEKFASRYCECNPNLGLFASADTAYVLAYSIIMLTTDLHSPQVCILSFSLMLFKFLCCRELALIE</sequence>
<name>A0A183U4J5_TOXCA</name>
<proteinExistence type="predicted"/>
<dbReference type="PANTHER" id="PTHR10663:SF375">
    <property type="entry name" value="LD29171P"/>
    <property type="match status" value="1"/>
</dbReference>
<dbReference type="Gene3D" id="1.10.1000.11">
    <property type="entry name" value="Arf Nucleotide-binding Site Opener,domain 2"/>
    <property type="match status" value="1"/>
</dbReference>
<dbReference type="InterPro" id="IPR035999">
    <property type="entry name" value="Sec7_dom_sf"/>
</dbReference>
<organism evidence="3 4">
    <name type="scientific">Toxocara canis</name>
    <name type="common">Canine roundworm</name>
    <dbReference type="NCBI Taxonomy" id="6265"/>
    <lineage>
        <taxon>Eukaryota</taxon>
        <taxon>Metazoa</taxon>
        <taxon>Ecdysozoa</taxon>
        <taxon>Nematoda</taxon>
        <taxon>Chromadorea</taxon>
        <taxon>Rhabditida</taxon>
        <taxon>Spirurina</taxon>
        <taxon>Ascaridomorpha</taxon>
        <taxon>Ascaridoidea</taxon>
        <taxon>Toxocaridae</taxon>
        <taxon>Toxocara</taxon>
    </lineage>
</organism>
<dbReference type="AlphaFoldDB" id="A0A183U4J5"/>
<dbReference type="GO" id="GO:0005085">
    <property type="term" value="F:guanyl-nucleotide exchange factor activity"/>
    <property type="evidence" value="ECO:0007669"/>
    <property type="project" value="InterPro"/>
</dbReference>
<protein>
    <submittedName>
        <fullName evidence="4">SEC7 domain-containing protein</fullName>
    </submittedName>
</protein>
<dbReference type="SMART" id="SM00222">
    <property type="entry name" value="Sec7"/>
    <property type="match status" value="1"/>
</dbReference>
<reference evidence="2 3" key="2">
    <citation type="submission" date="2018-11" db="EMBL/GenBank/DDBJ databases">
        <authorList>
            <consortium name="Pathogen Informatics"/>
        </authorList>
    </citation>
    <scope>NUCLEOTIDE SEQUENCE [LARGE SCALE GENOMIC DNA]</scope>
</reference>
<keyword evidence="3" id="KW-1185">Reference proteome</keyword>
<evidence type="ECO:0000313" key="4">
    <source>
        <dbReference type="WBParaSite" id="TCNE_0000341501-mRNA-1"/>
    </source>
</evidence>
<evidence type="ECO:0000313" key="2">
    <source>
        <dbReference type="EMBL" id="VDM29132.1"/>
    </source>
</evidence>
<accession>A0A183U4J5</accession>
<gene>
    <name evidence="2" type="ORF">TCNE_LOCUS3415</name>
</gene>
<reference evidence="4" key="1">
    <citation type="submission" date="2016-06" db="UniProtKB">
        <authorList>
            <consortium name="WormBaseParasite"/>
        </authorList>
    </citation>
    <scope>IDENTIFICATION</scope>
</reference>
<dbReference type="PANTHER" id="PTHR10663">
    <property type="entry name" value="GUANYL-NUCLEOTIDE EXCHANGE FACTOR"/>
    <property type="match status" value="1"/>
</dbReference>
<dbReference type="CDD" id="cd00171">
    <property type="entry name" value="Sec7"/>
    <property type="match status" value="1"/>
</dbReference>
<evidence type="ECO:0000313" key="3">
    <source>
        <dbReference type="Proteomes" id="UP000050794"/>
    </source>
</evidence>
<dbReference type="EMBL" id="UYWY01004352">
    <property type="protein sequence ID" value="VDM29132.1"/>
    <property type="molecule type" value="Genomic_DNA"/>
</dbReference>
<dbReference type="InterPro" id="IPR000904">
    <property type="entry name" value="Sec7_dom"/>
</dbReference>
<feature type="domain" description="SEC7" evidence="1">
    <location>
        <begin position="27"/>
        <end position="192"/>
    </location>
</feature>
<dbReference type="FunFam" id="1.10.220.20:FF:000002">
    <property type="entry name" value="Brefeldin A-inhibited guanine nucleotide-exchange protein 1"/>
    <property type="match status" value="1"/>
</dbReference>
<evidence type="ECO:0000259" key="1">
    <source>
        <dbReference type="PROSITE" id="PS50190"/>
    </source>
</evidence>
<dbReference type="Proteomes" id="UP000050794">
    <property type="component" value="Unassembled WGS sequence"/>
</dbReference>
<dbReference type="Pfam" id="PF01369">
    <property type="entry name" value="Sec7"/>
    <property type="match status" value="1"/>
</dbReference>
<dbReference type="InterPro" id="IPR023394">
    <property type="entry name" value="Sec7_C_sf"/>
</dbReference>